<dbReference type="InterPro" id="IPR026881">
    <property type="entry name" value="WYL_dom"/>
</dbReference>
<organism evidence="3 4">
    <name type="scientific">Ammonicoccus fulvus</name>
    <dbReference type="NCBI Taxonomy" id="3138240"/>
    <lineage>
        <taxon>Bacteria</taxon>
        <taxon>Bacillati</taxon>
        <taxon>Actinomycetota</taxon>
        <taxon>Actinomycetes</taxon>
        <taxon>Propionibacteriales</taxon>
        <taxon>Propionibacteriaceae</taxon>
        <taxon>Ammonicoccus</taxon>
    </lineage>
</organism>
<dbReference type="PROSITE" id="PS52050">
    <property type="entry name" value="WYL"/>
    <property type="match status" value="1"/>
</dbReference>
<dbReference type="PANTHER" id="PTHR34580:SF3">
    <property type="entry name" value="PROTEIN PAFB"/>
    <property type="match status" value="1"/>
</dbReference>
<dbReference type="InterPro" id="IPR051534">
    <property type="entry name" value="CBASS_pafABC_assoc_protein"/>
</dbReference>
<dbReference type="Pfam" id="PF13280">
    <property type="entry name" value="WYL"/>
    <property type="match status" value="1"/>
</dbReference>
<accession>A0ABZ3FTC5</accession>
<evidence type="ECO:0000313" key="4">
    <source>
        <dbReference type="Proteomes" id="UP001442841"/>
    </source>
</evidence>
<dbReference type="EMBL" id="CP154795">
    <property type="protein sequence ID" value="XAN08014.1"/>
    <property type="molecule type" value="Genomic_DNA"/>
</dbReference>
<dbReference type="InterPro" id="IPR057727">
    <property type="entry name" value="WCX_dom"/>
</dbReference>
<gene>
    <name evidence="3" type="ORF">AADG42_12105</name>
</gene>
<feature type="domain" description="WYL" evidence="1">
    <location>
        <begin position="146"/>
        <end position="211"/>
    </location>
</feature>
<dbReference type="Proteomes" id="UP001442841">
    <property type="component" value="Chromosome"/>
</dbReference>
<name>A0ABZ3FTC5_9ACTN</name>
<reference evidence="3 4" key="1">
    <citation type="submission" date="2024-04" db="EMBL/GenBank/DDBJ databases">
        <title>Isolation of an actinomycete strain from pig manure.</title>
        <authorList>
            <person name="Gong T."/>
            <person name="Yu Z."/>
            <person name="An M."/>
            <person name="Wei C."/>
            <person name="Yang W."/>
            <person name="Liu L."/>
        </authorList>
    </citation>
    <scope>NUCLEOTIDE SEQUENCE [LARGE SCALE GENOMIC DNA]</scope>
    <source>
        <strain evidence="3 4">ZF39</strain>
    </source>
</reference>
<feature type="domain" description="WCX" evidence="2">
    <location>
        <begin position="245"/>
        <end position="322"/>
    </location>
</feature>
<dbReference type="RefSeq" id="WP_425309470.1">
    <property type="nucleotide sequence ID" value="NZ_CP154795.1"/>
</dbReference>
<sequence>MAPRKSERILNLTICLLAARHFLPREKIRELVEGYAGLSDAAFERTFERDKDELRALGVPVETGSNDAFFDDEIGYRIPRGDFELPPIEFTAGEAAVVSMAGRVWQEANLAESTQVALAKLRAAGLPTDTDRLGLLAPTSTARVAAFEPLWDAVVTGRRVRFGYRRGGGGKPGVRTVDPWAIVSHKGNWYLIGFDTDRAATRMFKLLRITDDPEPIGPPGAVVVPDDLDARQLAIRLEPGQPAGRALLAVREGRAPWLRRRGEPAVAPDLPNGSGLPAGFEVLAVDYVSVDSFIDEIAAHGQDVLVLEPADVRDRVRAHLAAFLGEASA</sequence>
<evidence type="ECO:0000259" key="1">
    <source>
        <dbReference type="Pfam" id="PF13280"/>
    </source>
</evidence>
<evidence type="ECO:0000259" key="2">
    <source>
        <dbReference type="Pfam" id="PF25583"/>
    </source>
</evidence>
<evidence type="ECO:0000313" key="3">
    <source>
        <dbReference type="EMBL" id="XAN08014.1"/>
    </source>
</evidence>
<dbReference type="Pfam" id="PF25583">
    <property type="entry name" value="WCX"/>
    <property type="match status" value="1"/>
</dbReference>
<protein>
    <submittedName>
        <fullName evidence="3">WYL domain-containing protein</fullName>
    </submittedName>
</protein>
<proteinExistence type="predicted"/>
<keyword evidence="4" id="KW-1185">Reference proteome</keyword>
<dbReference type="PANTHER" id="PTHR34580">
    <property type="match status" value="1"/>
</dbReference>